<evidence type="ECO:0000313" key="3">
    <source>
        <dbReference type="Proteomes" id="UP000822688"/>
    </source>
</evidence>
<protein>
    <submittedName>
        <fullName evidence="2">Uncharacterized protein</fullName>
    </submittedName>
</protein>
<keyword evidence="3" id="KW-1185">Reference proteome</keyword>
<sequence>MEVNETSGTPNHSTAAVVNRTKSDLVGRSLGRELGTVTTQLQSITKRMDDVERHMTKNDQDMAEVQKKLDLLLGFIMPTGAQRPPSADLYSFFLCNGGREHSLVPIEIVTIDIEGGRGNPMTGQQAAFGLLDNGETLRPLKRPYETSEEHLPLISSFQACLTYNSTWNYVTTGTKGVVKSLLAQKRKKTCGKAALPITSIGTWIRVIQDLKSVLDTVSIPRPTMNWKRPSKFLDYIPPSENKARAEGVSQNIFF</sequence>
<evidence type="ECO:0000313" key="2">
    <source>
        <dbReference type="EMBL" id="KAG0572686.1"/>
    </source>
</evidence>
<proteinExistence type="predicted"/>
<gene>
    <name evidence="2" type="ORF">KC19_VG117200</name>
</gene>
<feature type="compositionally biased region" description="Polar residues" evidence="1">
    <location>
        <begin position="1"/>
        <end position="16"/>
    </location>
</feature>
<dbReference type="Proteomes" id="UP000822688">
    <property type="component" value="Chromosome V"/>
</dbReference>
<evidence type="ECO:0000256" key="1">
    <source>
        <dbReference type="SAM" id="MobiDB-lite"/>
    </source>
</evidence>
<reference evidence="2" key="1">
    <citation type="submission" date="2020-06" db="EMBL/GenBank/DDBJ databases">
        <title>WGS assembly of Ceratodon purpureus strain R40.</title>
        <authorList>
            <person name="Carey S.B."/>
            <person name="Jenkins J."/>
            <person name="Shu S."/>
            <person name="Lovell J.T."/>
            <person name="Sreedasyam A."/>
            <person name="Maumus F."/>
            <person name="Tiley G.P."/>
            <person name="Fernandez-Pozo N."/>
            <person name="Barry K."/>
            <person name="Chen C."/>
            <person name="Wang M."/>
            <person name="Lipzen A."/>
            <person name="Daum C."/>
            <person name="Saski C.A."/>
            <person name="Payton A.C."/>
            <person name="Mcbreen J.C."/>
            <person name="Conrad R.E."/>
            <person name="Kollar L.M."/>
            <person name="Olsson S."/>
            <person name="Huttunen S."/>
            <person name="Landis J.B."/>
            <person name="Wickett N.J."/>
            <person name="Johnson M.G."/>
            <person name="Rensing S.A."/>
            <person name="Grimwood J."/>
            <person name="Schmutz J."/>
            <person name="Mcdaniel S.F."/>
        </authorList>
    </citation>
    <scope>NUCLEOTIDE SEQUENCE</scope>
    <source>
        <strain evidence="2">R40</strain>
    </source>
</reference>
<organism evidence="2 3">
    <name type="scientific">Ceratodon purpureus</name>
    <name type="common">Fire moss</name>
    <name type="synonym">Dicranum purpureum</name>
    <dbReference type="NCBI Taxonomy" id="3225"/>
    <lineage>
        <taxon>Eukaryota</taxon>
        <taxon>Viridiplantae</taxon>
        <taxon>Streptophyta</taxon>
        <taxon>Embryophyta</taxon>
        <taxon>Bryophyta</taxon>
        <taxon>Bryophytina</taxon>
        <taxon>Bryopsida</taxon>
        <taxon>Dicranidae</taxon>
        <taxon>Pseudoditrichales</taxon>
        <taxon>Ditrichaceae</taxon>
        <taxon>Ceratodon</taxon>
    </lineage>
</organism>
<comment type="caution">
    <text evidence="2">The sequence shown here is derived from an EMBL/GenBank/DDBJ whole genome shotgun (WGS) entry which is preliminary data.</text>
</comment>
<dbReference type="EMBL" id="CM026426">
    <property type="protein sequence ID" value="KAG0572686.1"/>
    <property type="molecule type" value="Genomic_DNA"/>
</dbReference>
<feature type="region of interest" description="Disordered" evidence="1">
    <location>
        <begin position="1"/>
        <end position="20"/>
    </location>
</feature>
<dbReference type="AlphaFoldDB" id="A0A8T0HPD0"/>
<accession>A0A8T0HPD0</accession>
<name>A0A8T0HPD0_CERPU</name>